<proteinExistence type="predicted"/>
<protein>
    <submittedName>
        <fullName evidence="1">Uncharacterized protein</fullName>
    </submittedName>
</protein>
<name>A0A067LFT8_JATCU</name>
<dbReference type="Proteomes" id="UP000027138">
    <property type="component" value="Unassembled WGS sequence"/>
</dbReference>
<dbReference type="AlphaFoldDB" id="A0A067LFT8"/>
<dbReference type="EMBL" id="KK914270">
    <property type="protein sequence ID" value="KDP43380.1"/>
    <property type="molecule type" value="Genomic_DNA"/>
</dbReference>
<sequence>MALFERNEVMVSILEENFKSHLIKCAPGPFSSRSLVNPEEQRQTIIEAPADVGMVSPSRKDSNVELP</sequence>
<keyword evidence="2" id="KW-1185">Reference proteome</keyword>
<organism evidence="1 2">
    <name type="scientific">Jatropha curcas</name>
    <name type="common">Barbados nut</name>
    <dbReference type="NCBI Taxonomy" id="180498"/>
    <lineage>
        <taxon>Eukaryota</taxon>
        <taxon>Viridiplantae</taxon>
        <taxon>Streptophyta</taxon>
        <taxon>Embryophyta</taxon>
        <taxon>Tracheophyta</taxon>
        <taxon>Spermatophyta</taxon>
        <taxon>Magnoliopsida</taxon>
        <taxon>eudicotyledons</taxon>
        <taxon>Gunneridae</taxon>
        <taxon>Pentapetalae</taxon>
        <taxon>rosids</taxon>
        <taxon>fabids</taxon>
        <taxon>Malpighiales</taxon>
        <taxon>Euphorbiaceae</taxon>
        <taxon>Crotonoideae</taxon>
        <taxon>Jatropheae</taxon>
        <taxon>Jatropha</taxon>
    </lineage>
</organism>
<reference evidence="1 2" key="1">
    <citation type="journal article" date="2014" name="PLoS ONE">
        <title>Global Analysis of Gene Expression Profiles in Physic Nut (Jatropha curcas L.) Seedlings Exposed to Salt Stress.</title>
        <authorList>
            <person name="Zhang L."/>
            <person name="Zhang C."/>
            <person name="Wu P."/>
            <person name="Chen Y."/>
            <person name="Li M."/>
            <person name="Jiang H."/>
            <person name="Wu G."/>
        </authorList>
    </citation>
    <scope>NUCLEOTIDE SEQUENCE [LARGE SCALE GENOMIC DNA]</scope>
    <source>
        <strain evidence="2">cv. GZQX0401</strain>
        <tissue evidence="1">Young leaves</tissue>
    </source>
</reference>
<evidence type="ECO:0000313" key="2">
    <source>
        <dbReference type="Proteomes" id="UP000027138"/>
    </source>
</evidence>
<accession>A0A067LFT8</accession>
<gene>
    <name evidence="1" type="ORF">JCGZ_26480</name>
</gene>
<evidence type="ECO:0000313" key="1">
    <source>
        <dbReference type="EMBL" id="KDP43380.1"/>
    </source>
</evidence>